<dbReference type="InterPro" id="IPR001086">
    <property type="entry name" value="Preph_deHydtase"/>
</dbReference>
<dbReference type="EMBL" id="WWBZ02000001">
    <property type="protein sequence ID" value="KAF4314567.1"/>
    <property type="molecule type" value="Genomic_DNA"/>
</dbReference>
<comment type="caution">
    <text evidence="8">The sequence shown here is derived from an EMBL/GenBank/DDBJ whole genome shotgun (WGS) entry which is preliminary data.</text>
</comment>
<keyword evidence="6" id="KW-0456">Lyase</keyword>
<evidence type="ECO:0000313" key="8">
    <source>
        <dbReference type="EMBL" id="KAF4314567.1"/>
    </source>
</evidence>
<evidence type="ECO:0000256" key="2">
    <source>
        <dbReference type="ARBA" id="ARBA00013147"/>
    </source>
</evidence>
<dbReference type="Pfam" id="PF00800">
    <property type="entry name" value="PDT"/>
    <property type="match status" value="1"/>
</dbReference>
<feature type="domain" description="Prephenate dehydratase" evidence="7">
    <location>
        <begin position="6"/>
        <end position="202"/>
    </location>
</feature>
<dbReference type="Gene3D" id="3.40.190.10">
    <property type="entry name" value="Periplasmic binding protein-like II"/>
    <property type="match status" value="2"/>
</dbReference>
<accession>A0A8H4J7I3</accession>
<dbReference type="EC" id="4.2.1.51" evidence="2"/>
<dbReference type="Gene3D" id="3.30.70.260">
    <property type="match status" value="1"/>
</dbReference>
<evidence type="ECO:0000256" key="4">
    <source>
        <dbReference type="ARBA" id="ARBA00023141"/>
    </source>
</evidence>
<evidence type="ECO:0000256" key="5">
    <source>
        <dbReference type="ARBA" id="ARBA00023222"/>
    </source>
</evidence>
<dbReference type="AlphaFoldDB" id="A0A8H4J7I3"/>
<dbReference type="InterPro" id="IPR008242">
    <property type="entry name" value="Chor_mutase/pphenate_deHydtase"/>
</dbReference>
<keyword evidence="5" id="KW-0584">Phenylalanine biosynthesis</keyword>
<dbReference type="SUPFAM" id="SSF53850">
    <property type="entry name" value="Periplasmic binding protein-like II"/>
    <property type="match status" value="1"/>
</dbReference>
<reference evidence="8" key="1">
    <citation type="submission" date="2020-04" db="EMBL/GenBank/DDBJ databases">
        <title>Genome Assembly and Annotation of Botryosphaeria dothidea sdau 11-99, a Latent Pathogen of Apple Fruit Ring Rot in China.</title>
        <authorList>
            <person name="Yu C."/>
            <person name="Diao Y."/>
            <person name="Lu Q."/>
            <person name="Zhao J."/>
            <person name="Cui S."/>
            <person name="Peng C."/>
            <person name="He B."/>
            <person name="Liu H."/>
        </authorList>
    </citation>
    <scope>NUCLEOTIDE SEQUENCE [LARGE SCALE GENOMIC DNA]</scope>
    <source>
        <strain evidence="8">Sdau11-99</strain>
    </source>
</reference>
<dbReference type="SUPFAM" id="SSF55021">
    <property type="entry name" value="ACT-like"/>
    <property type="match status" value="1"/>
</dbReference>
<dbReference type="CDD" id="cd13532">
    <property type="entry name" value="PBP2_PDT_like"/>
    <property type="match status" value="1"/>
</dbReference>
<dbReference type="PANTHER" id="PTHR21022:SF19">
    <property type="entry name" value="PREPHENATE DEHYDRATASE-RELATED"/>
    <property type="match status" value="1"/>
</dbReference>
<organism evidence="8 9">
    <name type="scientific">Botryosphaeria dothidea</name>
    <dbReference type="NCBI Taxonomy" id="55169"/>
    <lineage>
        <taxon>Eukaryota</taxon>
        <taxon>Fungi</taxon>
        <taxon>Dikarya</taxon>
        <taxon>Ascomycota</taxon>
        <taxon>Pezizomycotina</taxon>
        <taxon>Dothideomycetes</taxon>
        <taxon>Dothideomycetes incertae sedis</taxon>
        <taxon>Botryosphaeriales</taxon>
        <taxon>Botryosphaeriaceae</taxon>
        <taxon>Botryosphaeria</taxon>
    </lineage>
</organism>
<dbReference type="GO" id="GO:0004664">
    <property type="term" value="F:prephenate dehydratase activity"/>
    <property type="evidence" value="ECO:0007669"/>
    <property type="project" value="UniProtKB-EC"/>
</dbReference>
<evidence type="ECO:0000256" key="1">
    <source>
        <dbReference type="ARBA" id="ARBA00004741"/>
    </source>
</evidence>
<dbReference type="Proteomes" id="UP000572817">
    <property type="component" value="Unassembled WGS sequence"/>
</dbReference>
<sequence length="302" mass="31045">MAIQDKVVFLGPEASYTHQAALTTFPPTTGKTTLHPATDIADIFHAVQSGAATYGVVPFENSSNGAVVPTWDLLASSSFPDVLVCGEAYVAVRHALLGRRCPAQTKAASGNPCLAHVKTVYSHPQAWGQCAAFLTGTPGVRAARRVDASSTSAAARIAAADGEGKSAAVASKEAAKLWGLDVLVEDVSDVEGNATRFLVLRRGGVRVADVPVGAGAERYGALLGFVAGEPAVVTAALGALARRGVGVVNVGTRPGGGKGWERAFFVEIVLGGSEAVEAALMDLGDVVPGWRWLGSWESKLAA</sequence>
<gene>
    <name evidence="8" type="ORF">GTA08_BOTSDO01450</name>
</gene>
<comment type="pathway">
    <text evidence="1">Amino-acid biosynthesis; L-phenylalanine biosynthesis; phenylpyruvate from prephenate: step 1/1.</text>
</comment>
<dbReference type="OrthoDB" id="983542at2759"/>
<protein>
    <recommendedName>
        <fullName evidence="2">prephenate dehydratase</fullName>
        <ecNumber evidence="2">4.2.1.51</ecNumber>
    </recommendedName>
</protein>
<evidence type="ECO:0000313" key="9">
    <source>
        <dbReference type="Proteomes" id="UP000572817"/>
    </source>
</evidence>
<dbReference type="PIRSF" id="PIRSF001500">
    <property type="entry name" value="Chor_mut_pdt_Ppr"/>
    <property type="match status" value="1"/>
</dbReference>
<proteinExistence type="predicted"/>
<dbReference type="GO" id="GO:0005737">
    <property type="term" value="C:cytoplasm"/>
    <property type="evidence" value="ECO:0007669"/>
    <property type="project" value="TreeGrafter"/>
</dbReference>
<name>A0A8H4J7I3_9PEZI</name>
<evidence type="ECO:0000256" key="6">
    <source>
        <dbReference type="ARBA" id="ARBA00023239"/>
    </source>
</evidence>
<evidence type="ECO:0000256" key="3">
    <source>
        <dbReference type="ARBA" id="ARBA00022605"/>
    </source>
</evidence>
<evidence type="ECO:0000259" key="7">
    <source>
        <dbReference type="PROSITE" id="PS51171"/>
    </source>
</evidence>
<dbReference type="GO" id="GO:0009094">
    <property type="term" value="P:L-phenylalanine biosynthetic process"/>
    <property type="evidence" value="ECO:0007669"/>
    <property type="project" value="UniProtKB-UniPathway"/>
</dbReference>
<dbReference type="UniPathway" id="UPA00121">
    <property type="reaction ID" value="UER00345"/>
</dbReference>
<keyword evidence="4" id="KW-0057">Aromatic amino acid biosynthesis</keyword>
<dbReference type="PANTHER" id="PTHR21022">
    <property type="entry name" value="PREPHENATE DEHYDRATASE P PROTEIN"/>
    <property type="match status" value="1"/>
</dbReference>
<keyword evidence="9" id="KW-1185">Reference proteome</keyword>
<dbReference type="InterPro" id="IPR045865">
    <property type="entry name" value="ACT-like_dom_sf"/>
</dbReference>
<dbReference type="PROSITE" id="PS51171">
    <property type="entry name" value="PREPHENATE_DEHYDR_3"/>
    <property type="match status" value="1"/>
</dbReference>
<keyword evidence="3" id="KW-0028">Amino-acid biosynthesis</keyword>